<name>K0KF09_WICCF</name>
<dbReference type="AlphaFoldDB" id="K0KF09"/>
<accession>K0KF09</accession>
<comment type="caution">
    <text evidence="2">The sequence shown here is derived from an EMBL/GenBank/DDBJ whole genome shotgun (WGS) entry which is preliminary data.</text>
</comment>
<protein>
    <submittedName>
        <fullName evidence="2">Uncharacterized protein</fullName>
    </submittedName>
</protein>
<keyword evidence="1" id="KW-0812">Transmembrane</keyword>
<dbReference type="EMBL" id="CAIF01000006">
    <property type="protein sequence ID" value="CCH40782.1"/>
    <property type="molecule type" value="Genomic_DNA"/>
</dbReference>
<evidence type="ECO:0000313" key="3">
    <source>
        <dbReference type="Proteomes" id="UP000009328"/>
    </source>
</evidence>
<evidence type="ECO:0000313" key="2">
    <source>
        <dbReference type="EMBL" id="CCH40782.1"/>
    </source>
</evidence>
<dbReference type="InParanoid" id="K0KF09"/>
<feature type="transmembrane region" description="Helical" evidence="1">
    <location>
        <begin position="180"/>
        <end position="201"/>
    </location>
</feature>
<proteinExistence type="predicted"/>
<keyword evidence="1" id="KW-1133">Transmembrane helix</keyword>
<organism evidence="2 3">
    <name type="scientific">Wickerhamomyces ciferrii (strain ATCC 14091 / BCRC 22168 / CBS 111 / JCM 3599 / NBRC 0793 / NRRL Y-1031 F-60-10)</name>
    <name type="common">Yeast</name>
    <name type="synonym">Pichia ciferrii</name>
    <dbReference type="NCBI Taxonomy" id="1206466"/>
    <lineage>
        <taxon>Eukaryota</taxon>
        <taxon>Fungi</taxon>
        <taxon>Dikarya</taxon>
        <taxon>Ascomycota</taxon>
        <taxon>Saccharomycotina</taxon>
        <taxon>Saccharomycetes</taxon>
        <taxon>Phaffomycetales</taxon>
        <taxon>Wickerhamomycetaceae</taxon>
        <taxon>Wickerhamomyces</taxon>
    </lineage>
</organism>
<sequence>MNNTSKITKRLQLIIQNYKESQDSISISDISEFLGIIDDVFHVNWNHQHIHETLSLFTKQYSNILINKSILLEFLNDLFDIDLINMIGKTENSSNNHDWLTSPSSLSPQFQNQNIDTISLQQEHLNEFNNQFNDKISKLNDGLVNNEENHSSIPKISNKYGFSTKIYQFLINFLLSTNDFILLLNLLLILIIIVIIINQFIDLSPFLINFGKKILIYDNSFDLYWWQLPILEEKIWKFIDFIQKKEEELKLMK</sequence>
<reference evidence="2 3" key="1">
    <citation type="journal article" date="2012" name="Eukaryot. Cell">
        <title>Draft genome sequence of Wickerhamomyces ciferrii NRRL Y-1031 F-60-10.</title>
        <authorList>
            <person name="Schneider J."/>
            <person name="Andrea H."/>
            <person name="Blom J."/>
            <person name="Jaenicke S."/>
            <person name="Ruckert C."/>
            <person name="Schorsch C."/>
            <person name="Szczepanowski R."/>
            <person name="Farwick M."/>
            <person name="Goesmann A."/>
            <person name="Puhler A."/>
            <person name="Schaffer S."/>
            <person name="Tauch A."/>
            <person name="Kohler T."/>
            <person name="Brinkrolf K."/>
        </authorList>
    </citation>
    <scope>NUCLEOTIDE SEQUENCE [LARGE SCALE GENOMIC DNA]</scope>
    <source>
        <strain evidence="3">ATCC 14091 / BCRC 22168 / CBS 111 / JCM 3599 / NBRC 0793 / NRRL Y-1031 F-60-10</strain>
    </source>
</reference>
<dbReference type="Proteomes" id="UP000009328">
    <property type="component" value="Unassembled WGS sequence"/>
</dbReference>
<evidence type="ECO:0000256" key="1">
    <source>
        <dbReference type="SAM" id="Phobius"/>
    </source>
</evidence>
<gene>
    <name evidence="2" type="ORF">BN7_316</name>
</gene>
<keyword evidence="3" id="KW-1185">Reference proteome</keyword>
<keyword evidence="1" id="KW-0472">Membrane</keyword>
<dbReference type="HOGENOM" id="CLU_1099219_0_0_1"/>